<feature type="compositionally biased region" description="Gly residues" evidence="1">
    <location>
        <begin position="197"/>
        <end position="213"/>
    </location>
</feature>
<accession>A0ABP4A6I2</accession>
<dbReference type="SUPFAM" id="SSF57850">
    <property type="entry name" value="RING/U-box"/>
    <property type="match status" value="1"/>
</dbReference>
<keyword evidence="4" id="KW-1185">Reference proteome</keyword>
<dbReference type="RefSeq" id="WP_343966518.1">
    <property type="nucleotide sequence ID" value="NZ_BAAAHK010000003.1"/>
</dbReference>
<reference evidence="4" key="1">
    <citation type="journal article" date="2019" name="Int. J. Syst. Evol. Microbiol.">
        <title>The Global Catalogue of Microorganisms (GCM) 10K type strain sequencing project: providing services to taxonomists for standard genome sequencing and annotation.</title>
        <authorList>
            <consortium name="The Broad Institute Genomics Platform"/>
            <consortium name="The Broad Institute Genome Sequencing Center for Infectious Disease"/>
            <person name="Wu L."/>
            <person name="Ma J."/>
        </authorList>
    </citation>
    <scope>NUCLEOTIDE SEQUENCE [LARGE SCALE GENOMIC DNA]</scope>
    <source>
        <strain evidence="4">JCM 10977</strain>
    </source>
</reference>
<evidence type="ECO:0000313" key="4">
    <source>
        <dbReference type="Proteomes" id="UP001500542"/>
    </source>
</evidence>
<dbReference type="InterPro" id="IPR051324">
    <property type="entry name" value="Stress/Tellurium_Resist"/>
</dbReference>
<evidence type="ECO:0000259" key="2">
    <source>
        <dbReference type="PROSITE" id="PS50089"/>
    </source>
</evidence>
<organism evidence="3 4">
    <name type="scientific">Kribbella koreensis</name>
    <dbReference type="NCBI Taxonomy" id="57909"/>
    <lineage>
        <taxon>Bacteria</taxon>
        <taxon>Bacillati</taxon>
        <taxon>Actinomycetota</taxon>
        <taxon>Actinomycetes</taxon>
        <taxon>Propionibacteriales</taxon>
        <taxon>Kribbellaceae</taxon>
        <taxon>Kribbella</taxon>
    </lineage>
</organism>
<proteinExistence type="predicted"/>
<protein>
    <recommendedName>
        <fullName evidence="2">RING-type domain-containing protein</fullName>
    </recommendedName>
</protein>
<dbReference type="Proteomes" id="UP001500542">
    <property type="component" value="Unassembled WGS sequence"/>
</dbReference>
<dbReference type="NCBIfam" id="NF041916">
    <property type="entry name" value="RING_SCO0854"/>
    <property type="match status" value="1"/>
</dbReference>
<dbReference type="PANTHER" id="PTHR32097">
    <property type="entry name" value="CAMP-BINDING PROTEIN 1-RELATED"/>
    <property type="match status" value="1"/>
</dbReference>
<feature type="region of interest" description="Disordered" evidence="1">
    <location>
        <begin position="176"/>
        <end position="216"/>
    </location>
</feature>
<comment type="caution">
    <text evidence="3">The sequence shown here is derived from an EMBL/GenBank/DDBJ whole genome shotgun (WGS) entry which is preliminary data.</text>
</comment>
<dbReference type="InterPro" id="IPR001841">
    <property type="entry name" value="Znf_RING"/>
</dbReference>
<feature type="domain" description="RING-type" evidence="2">
    <location>
        <begin position="129"/>
        <end position="164"/>
    </location>
</feature>
<evidence type="ECO:0000256" key="1">
    <source>
        <dbReference type="SAM" id="MobiDB-lite"/>
    </source>
</evidence>
<dbReference type="Pfam" id="PF14447">
    <property type="entry name" value="Prok-RING_4"/>
    <property type="match status" value="1"/>
</dbReference>
<feature type="compositionally biased region" description="Low complexity" evidence="1">
    <location>
        <begin position="185"/>
        <end position="196"/>
    </location>
</feature>
<dbReference type="Gene3D" id="3.30.40.10">
    <property type="entry name" value="Zinc/RING finger domain, C3HC4 (zinc finger)"/>
    <property type="match status" value="1"/>
</dbReference>
<evidence type="ECO:0000313" key="3">
    <source>
        <dbReference type="EMBL" id="GAA0932163.1"/>
    </source>
</evidence>
<name>A0ABP4A6I2_9ACTN</name>
<dbReference type="PROSITE" id="PS50089">
    <property type="entry name" value="ZF_RING_2"/>
    <property type="match status" value="1"/>
</dbReference>
<dbReference type="EMBL" id="BAAAHK010000003">
    <property type="protein sequence ID" value="GAA0932163.1"/>
    <property type="molecule type" value="Genomic_DNA"/>
</dbReference>
<gene>
    <name evidence="3" type="ORF">GCM10009554_16500</name>
</gene>
<dbReference type="PANTHER" id="PTHR32097:SF18">
    <property type="entry name" value="RING-TYPE DOMAIN-CONTAINING PROTEIN"/>
    <property type="match status" value="1"/>
</dbReference>
<sequence>MPDSVAALLLRRRRLVDAGRLTPSVRRSAWQWLRHPLSTQAGLTALQADLIQRGLLLSADLYRHCAGLSPLALAGLGKAVLELLDEESGASASQVPLFRGFPESVPGNTETFYIDRVFARLLQEPEQPCVLCGEAKTVHPVSPCAHLVCWSCWDGADFSACPLCLRRINLSDPFLEPLSNEPPTSGSGSASRSGSASGRGSGLGSTSGSGSGPGSARAERLRLLSLAPADAVRSTAGELLARRAPLSARDRLDLTVLLAEADPSWLPDVIPVRETRAVVLAELMPRFPALVDELVQTATDALRLLYALMGADPGLRTPPVRRRSLPRAVRRTVLGRLDRLPVELLVEDMLRHERAWKRLAENLHPFEFAASYPTAALAFAVLRKTKLDATTPAGRAVLGEAARHPLIRLEDSKLVMSTFASRVEGAFAYGRPELALELLRARPGEMLRRLVQLARVVEGDSQATLVEAAATAVSDVSPVVLTAALGQVRTPPGDLRLFFPRGGATRIWTAVDEREPLPAELAAALGGVLVGELLRRATALPRVRRAFLDEELSRLSAPGSERSASSSLLRMTRGSSQPIPEDDLLRLFLHWVEPEGRRVDLDLSVAVFDEDWAFVGLCDYTRYRFDQDALVHSGDLTSAPLPLGATEFVDLDLVAVQRVGGRYVLPVVFSYNDVAFEHLERGFVGVMRQPSGLFDPVAVEERFDLTGPAKILLPFGIDLRTKELRWYDVNLSAAGYGHNIARYGGHIALMAAAMEEVHGAGDRVSLWELSCWHAAARTNEVVVRCADNSIVGYLRGGTEDVAGFARRLTARLEPDRHWDLDAANRADFAAVVNGDIDPKSGAEVYALHPHLLDPANLNLIDASHLLTTLAPDTRATLPTH</sequence>
<dbReference type="InterPro" id="IPR013083">
    <property type="entry name" value="Znf_RING/FYVE/PHD"/>
</dbReference>